<reference evidence="6" key="2">
    <citation type="submission" date="2021-10" db="EMBL/GenBank/DDBJ databases">
        <title>Collection of gut derived symbiotic bacterial strains cultured from healthy donors.</title>
        <authorList>
            <person name="Lin H."/>
            <person name="Littmann E."/>
            <person name="Kohout C."/>
            <person name="Pamer E.G."/>
        </authorList>
    </citation>
    <scope>NUCLEOTIDE SEQUENCE</scope>
    <source>
        <strain evidence="6">DFI.5.2</strain>
    </source>
</reference>
<organism evidence="8 9">
    <name type="scientific">Faecalibacillus intestinalis</name>
    <dbReference type="NCBI Taxonomy" id="1982626"/>
    <lineage>
        <taxon>Bacteria</taxon>
        <taxon>Bacillati</taxon>
        <taxon>Bacillota</taxon>
        <taxon>Erysipelotrichia</taxon>
        <taxon>Erysipelotrichales</taxon>
        <taxon>Coprobacillaceae</taxon>
        <taxon>Faecalibacillus</taxon>
    </lineage>
</organism>
<keyword evidence="3 4" id="KW-0443">Lipid metabolism</keyword>
<evidence type="ECO:0000313" key="6">
    <source>
        <dbReference type="EMBL" id="MCB8560445.1"/>
    </source>
</evidence>
<dbReference type="EMBL" id="JAJDKQ010000001">
    <property type="protein sequence ID" value="MCB8560445.1"/>
    <property type="molecule type" value="Genomic_DNA"/>
</dbReference>
<feature type="active site" description="Proton acceptor" evidence="4">
    <location>
        <position position="160"/>
    </location>
</feature>
<gene>
    <name evidence="8" type="ORF">C7U54_00055</name>
    <name evidence="6" type="ORF">LJD74_00310</name>
    <name evidence="7" type="ORF">NE542_03765</name>
</gene>
<name>A0A2T3G6G1_9FIRM</name>
<keyword evidence="2 4" id="KW-0442">Lipid degradation</keyword>
<evidence type="ECO:0000256" key="4">
    <source>
        <dbReference type="PROSITE-ProRule" id="PRU01161"/>
    </source>
</evidence>
<sequence length="282" mass="32351">MKVGLVLEGGAMRGLYTAGVIDTFLKEKIDVDTIIGVSAGALFGMNYKSKQIGRVLRYNKAYAGNKDYMGVYSFLKTGNVMNEEFCFEKLIDDLDPIDYQSYQESPVDFYAVVTNLQTGKAEYKLLDTLDNYDQVEYLRASGSMPFVSHIIQVNGHEYLDGGCSDSIPIKKMLEMDVDKIIVVLTRPLDYRKKPSNKHLNKLFYHQYPHFVETLNNRYLNYNASLDLITKLEKEKKIFVLRPSQLIPIGRLEKDKEVIQQMYDLGVSDCNNQLENLKKYLRG</sequence>
<evidence type="ECO:0000313" key="8">
    <source>
        <dbReference type="EMBL" id="PST43144.1"/>
    </source>
</evidence>
<dbReference type="PROSITE" id="PS51635">
    <property type="entry name" value="PNPLA"/>
    <property type="match status" value="1"/>
</dbReference>
<dbReference type="SUPFAM" id="SSF52151">
    <property type="entry name" value="FabD/lysophospholipase-like"/>
    <property type="match status" value="1"/>
</dbReference>
<dbReference type="PANTHER" id="PTHR14226">
    <property type="entry name" value="NEUROPATHY TARGET ESTERASE/SWISS CHEESE D.MELANOGASTER"/>
    <property type="match status" value="1"/>
</dbReference>
<dbReference type="Pfam" id="PF19890">
    <property type="entry name" value="DUF6363"/>
    <property type="match status" value="1"/>
</dbReference>
<dbReference type="Proteomes" id="UP001204814">
    <property type="component" value="Unassembled WGS sequence"/>
</dbReference>
<comment type="caution">
    <text evidence="8">The sequence shown here is derived from an EMBL/GenBank/DDBJ whole genome shotgun (WGS) entry which is preliminary data.</text>
</comment>
<evidence type="ECO:0000259" key="5">
    <source>
        <dbReference type="PROSITE" id="PS51635"/>
    </source>
</evidence>
<evidence type="ECO:0000256" key="3">
    <source>
        <dbReference type="ARBA" id="ARBA00023098"/>
    </source>
</evidence>
<evidence type="ECO:0000313" key="9">
    <source>
        <dbReference type="Proteomes" id="UP000240974"/>
    </source>
</evidence>
<dbReference type="InterPro" id="IPR016035">
    <property type="entry name" value="Acyl_Trfase/lysoPLipase"/>
</dbReference>
<feature type="short sequence motif" description="DGA/G" evidence="4">
    <location>
        <begin position="160"/>
        <end position="162"/>
    </location>
</feature>
<feature type="active site" description="Nucleophile" evidence="4">
    <location>
        <position position="38"/>
    </location>
</feature>
<dbReference type="GO" id="GO:0016042">
    <property type="term" value="P:lipid catabolic process"/>
    <property type="evidence" value="ECO:0007669"/>
    <property type="project" value="UniProtKB-UniRule"/>
</dbReference>
<reference evidence="7" key="3">
    <citation type="submission" date="2022-06" db="EMBL/GenBank/DDBJ databases">
        <title>Isolation of gut microbiota from human fecal samples.</title>
        <authorList>
            <person name="Pamer E.G."/>
            <person name="Barat B."/>
            <person name="Waligurski E."/>
            <person name="Medina S."/>
            <person name="Paddock L."/>
            <person name="Mostad J."/>
        </authorList>
    </citation>
    <scope>NUCLEOTIDE SEQUENCE</scope>
    <source>
        <strain evidence="7">DFI.6.24</strain>
    </source>
</reference>
<dbReference type="InterPro" id="IPR002641">
    <property type="entry name" value="PNPLA_dom"/>
</dbReference>
<protein>
    <submittedName>
        <fullName evidence="8">Patatin family protein</fullName>
    </submittedName>
</protein>
<evidence type="ECO:0000313" key="7">
    <source>
        <dbReference type="EMBL" id="MCQ5060953.1"/>
    </source>
</evidence>
<proteinExistence type="predicted"/>
<reference evidence="8 9" key="1">
    <citation type="journal article" date="2019" name="Int. J. Syst. Evol. Microbiol.">
        <title>Faecalibacillus intestinalis gen. nov., sp. nov. and Faecalibacillus faecis sp. nov., isolated from human faeces.</title>
        <authorList>
            <person name="Seo B."/>
            <person name="Jeon K."/>
            <person name="Baek I."/>
            <person name="Lee Y.M."/>
            <person name="Baek K."/>
            <person name="Ko G."/>
        </authorList>
    </citation>
    <scope>NUCLEOTIDE SEQUENCE [LARGE SCALE GENOMIC DNA]</scope>
    <source>
        <strain evidence="8 9">SNUG30099</strain>
    </source>
</reference>
<keyword evidence="1 4" id="KW-0378">Hydrolase</keyword>
<dbReference type="PANTHER" id="PTHR14226:SF25">
    <property type="entry name" value="PHOSPHOESTERASE"/>
    <property type="match status" value="1"/>
</dbReference>
<dbReference type="EMBL" id="JANGBO010000002">
    <property type="protein sequence ID" value="MCQ5060953.1"/>
    <property type="molecule type" value="Genomic_DNA"/>
</dbReference>
<dbReference type="Pfam" id="PF01734">
    <property type="entry name" value="Patatin"/>
    <property type="match status" value="1"/>
</dbReference>
<evidence type="ECO:0000256" key="2">
    <source>
        <dbReference type="ARBA" id="ARBA00022963"/>
    </source>
</evidence>
<feature type="short sequence motif" description="GXSXG" evidence="4">
    <location>
        <begin position="36"/>
        <end position="40"/>
    </location>
</feature>
<dbReference type="GO" id="GO:0016787">
    <property type="term" value="F:hydrolase activity"/>
    <property type="evidence" value="ECO:0007669"/>
    <property type="project" value="UniProtKB-UniRule"/>
</dbReference>
<keyword evidence="9" id="KW-1185">Reference proteome</keyword>
<dbReference type="AlphaFoldDB" id="A0A2T3G6G1"/>
<feature type="domain" description="PNPLA" evidence="5">
    <location>
        <begin position="5"/>
        <end position="173"/>
    </location>
</feature>
<evidence type="ECO:0000256" key="1">
    <source>
        <dbReference type="ARBA" id="ARBA00022801"/>
    </source>
</evidence>
<dbReference type="Proteomes" id="UP000240974">
    <property type="component" value="Unassembled WGS sequence"/>
</dbReference>
<dbReference type="Gene3D" id="3.40.1090.10">
    <property type="entry name" value="Cytosolic phospholipase A2 catalytic domain"/>
    <property type="match status" value="2"/>
</dbReference>
<comment type="caution">
    <text evidence="4">Lacks conserved residue(s) required for the propagation of feature annotation.</text>
</comment>
<dbReference type="CDD" id="cd07208">
    <property type="entry name" value="Pat_hypo_Ecoli_yjju_like"/>
    <property type="match status" value="1"/>
</dbReference>
<dbReference type="InterPro" id="IPR045943">
    <property type="entry name" value="DUF6363"/>
</dbReference>
<accession>A0A2T3G6G1</accession>
<dbReference type="Proteomes" id="UP001197827">
    <property type="component" value="Unassembled WGS sequence"/>
</dbReference>
<dbReference type="InterPro" id="IPR037483">
    <property type="entry name" value="YjjU-like"/>
</dbReference>
<dbReference type="EMBL" id="PYLQ01000001">
    <property type="protein sequence ID" value="PST43144.1"/>
    <property type="molecule type" value="Genomic_DNA"/>
</dbReference>
<dbReference type="InterPro" id="IPR050301">
    <property type="entry name" value="NTE"/>
</dbReference>
<dbReference type="RefSeq" id="WP_022002976.1">
    <property type="nucleotide sequence ID" value="NZ_DAWBZG010000169.1"/>
</dbReference>